<feature type="region of interest" description="Disordered" evidence="1">
    <location>
        <begin position="1"/>
        <end position="40"/>
    </location>
</feature>
<evidence type="ECO:0000256" key="1">
    <source>
        <dbReference type="SAM" id="MobiDB-lite"/>
    </source>
</evidence>
<dbReference type="OrthoDB" id="8875634at2759"/>
<accession>L8E8K0</accession>
<gene>
    <name evidence="2" type="primary">SPOCK3</name>
</gene>
<evidence type="ECO:0000313" key="2">
    <source>
        <dbReference type="EMBL" id="CCQ43056.1"/>
    </source>
</evidence>
<dbReference type="ChiTaRS" id="SPOCK3">
    <property type="organism name" value="human"/>
</dbReference>
<dbReference type="AlphaFoldDB" id="L8E8K0"/>
<proteinExistence type="predicted"/>
<name>L8E8K0_HUMAN</name>
<dbReference type="EMBL" id="HF583559">
    <property type="protein sequence ID" value="CCQ43056.1"/>
    <property type="molecule type" value="Genomic_DNA"/>
</dbReference>
<organism evidence="2">
    <name type="scientific">Homo sapiens</name>
    <name type="common">Human</name>
    <dbReference type="NCBI Taxonomy" id="9606"/>
    <lineage>
        <taxon>Eukaryota</taxon>
        <taxon>Metazoa</taxon>
        <taxon>Chordata</taxon>
        <taxon>Craniata</taxon>
        <taxon>Vertebrata</taxon>
        <taxon>Euteleostomi</taxon>
        <taxon>Mammalia</taxon>
        <taxon>Eutheria</taxon>
        <taxon>Euarchontoglires</taxon>
        <taxon>Primates</taxon>
        <taxon>Haplorrhini</taxon>
        <taxon>Catarrhini</taxon>
        <taxon>Hominidae</taxon>
        <taxon>Homo</taxon>
    </lineage>
</organism>
<reference evidence="2" key="1">
    <citation type="journal article" date="2013" name="PLoS ONE">
        <title>Direct detection of alternative open reading frames translation products in human significantly expands the proteome.</title>
        <authorList>
            <person name="Vanderperre B."/>
            <person name="Lucier J.-F."/>
            <person name="Motard J."/>
            <person name="Tremblay G."/>
            <person name="Vanderperre S."/>
            <person name="Wisztorski M."/>
            <person name="Salzet M."/>
            <person name="Boisvert F.-M."/>
            <person name="Roucou X."/>
        </authorList>
    </citation>
    <scope>NUCLEOTIDE SEQUENCE</scope>
</reference>
<protein>
    <submittedName>
        <fullName evidence="2">Alternative protein SPOCK3</fullName>
    </submittedName>
</protein>
<sequence>MINNGSPQSLSMTRKSDSGTNSETMIISALGVQENPSIRL</sequence>
<feature type="compositionally biased region" description="Polar residues" evidence="1">
    <location>
        <begin position="1"/>
        <end position="25"/>
    </location>
</feature>